<dbReference type="PANTHER" id="PTHR10166">
    <property type="entry name" value="VOLTAGE-DEPENDENT CALCIUM CHANNEL SUBUNIT ALPHA-2/DELTA-RELATED"/>
    <property type="match status" value="1"/>
</dbReference>
<dbReference type="InterPro" id="IPR002035">
    <property type="entry name" value="VWF_A"/>
</dbReference>
<dbReference type="Proteomes" id="UP001331761">
    <property type="component" value="Unassembled WGS sequence"/>
</dbReference>
<dbReference type="SUPFAM" id="SSF53300">
    <property type="entry name" value="vWA-like"/>
    <property type="match status" value="1"/>
</dbReference>
<protein>
    <recommendedName>
        <fullName evidence="2">VWFA domain-containing protein</fullName>
    </recommendedName>
</protein>
<keyword evidence="4" id="KW-1185">Reference proteome</keyword>
<dbReference type="InterPro" id="IPR051173">
    <property type="entry name" value="Ca_channel_alpha-2/delta"/>
</dbReference>
<accession>A0AAN8F9S6</accession>
<feature type="non-terminal residue" evidence="3">
    <location>
        <position position="556"/>
    </location>
</feature>
<dbReference type="AlphaFoldDB" id="A0AAN8F9S6"/>
<name>A0AAN8F9S6_TRICO</name>
<sequence>MPVVLCRLTIWLLIGWHWCAMADDTLVTFAELLVSRYEEQSRAKLLDEPFDTIKSKIRVRDEDPKEALESSKMKLEQLFADRARALQKLTRSAEGSARFYAAYDDAQNRFPDAAVIRDFSWTGAENVEKTMAENKRADETMRHQFIGTYSGLTRMYPRRYWRVEPAPITIDLYDPKFRPWFVSTESAPKDIVFLIDYSGSVKGPTMHLIKITMMYILSTLTPNDYFFGVYFNSVFAPILSCANGTFLPATTSNKKIFFERLGEIEEKDQAHITPPLRFSLDALRGNLNSTNSAFPNYRSGGHKLLMLFTDGLDEWPHAVMDEELHNRNGDVVYSHVRLFDGLRYWTATIATLDGLQDVCEVFRSKLYMEAQGLGPTITISLPVVTKPDGIWNGQRIAGIAGIDIGIAELTDRLPKSEQLYGIIVDKNGIVIYHPKHVLPATEVHAVRRSACYDASQVRHRAGAGLRVQYGFSDQRVYRLVGLIDSIPTIDLIEIEGNSTAIQRLRHGVITTTCDSEAIIDGDREYYCANLKGSPLSVIIVSSTIRQTLAYRDTTPR</sequence>
<proteinExistence type="predicted"/>
<evidence type="ECO:0000256" key="1">
    <source>
        <dbReference type="SAM" id="SignalP"/>
    </source>
</evidence>
<dbReference type="PROSITE" id="PS50234">
    <property type="entry name" value="VWFA"/>
    <property type="match status" value="1"/>
</dbReference>
<organism evidence="3 4">
    <name type="scientific">Trichostrongylus colubriformis</name>
    <name type="common">Black scour worm</name>
    <dbReference type="NCBI Taxonomy" id="6319"/>
    <lineage>
        <taxon>Eukaryota</taxon>
        <taxon>Metazoa</taxon>
        <taxon>Ecdysozoa</taxon>
        <taxon>Nematoda</taxon>
        <taxon>Chromadorea</taxon>
        <taxon>Rhabditida</taxon>
        <taxon>Rhabditina</taxon>
        <taxon>Rhabditomorpha</taxon>
        <taxon>Strongyloidea</taxon>
        <taxon>Trichostrongylidae</taxon>
        <taxon>Trichostrongylus</taxon>
    </lineage>
</organism>
<dbReference type="EMBL" id="WIXE01019399">
    <property type="protein sequence ID" value="KAK5970047.1"/>
    <property type="molecule type" value="Genomic_DNA"/>
</dbReference>
<feature type="signal peptide" evidence="1">
    <location>
        <begin position="1"/>
        <end position="22"/>
    </location>
</feature>
<dbReference type="Gene3D" id="3.30.450.20">
    <property type="entry name" value="PAS domain"/>
    <property type="match status" value="1"/>
</dbReference>
<evidence type="ECO:0000313" key="3">
    <source>
        <dbReference type="EMBL" id="KAK5970047.1"/>
    </source>
</evidence>
<dbReference type="SMART" id="SM00327">
    <property type="entry name" value="VWA"/>
    <property type="match status" value="1"/>
</dbReference>
<dbReference type="GO" id="GO:0005245">
    <property type="term" value="F:voltage-gated calcium channel activity"/>
    <property type="evidence" value="ECO:0007669"/>
    <property type="project" value="TreeGrafter"/>
</dbReference>
<dbReference type="Gene3D" id="3.40.50.410">
    <property type="entry name" value="von Willebrand factor, type A domain"/>
    <property type="match status" value="1"/>
</dbReference>
<dbReference type="PANTHER" id="PTHR10166:SF65">
    <property type="entry name" value="VWFA DOMAIN-CONTAINING PROTEIN"/>
    <property type="match status" value="1"/>
</dbReference>
<keyword evidence="1" id="KW-0732">Signal</keyword>
<dbReference type="InterPro" id="IPR036465">
    <property type="entry name" value="vWFA_dom_sf"/>
</dbReference>
<reference evidence="3 4" key="1">
    <citation type="submission" date="2019-10" db="EMBL/GenBank/DDBJ databases">
        <title>Assembly and Annotation for the nematode Trichostrongylus colubriformis.</title>
        <authorList>
            <person name="Martin J."/>
        </authorList>
    </citation>
    <scope>NUCLEOTIDE SEQUENCE [LARGE SCALE GENOMIC DNA]</scope>
    <source>
        <strain evidence="3">G859</strain>
        <tissue evidence="3">Whole worm</tissue>
    </source>
</reference>
<feature type="domain" description="VWFA" evidence="2">
    <location>
        <begin position="190"/>
        <end position="311"/>
    </location>
</feature>
<comment type="caution">
    <text evidence="3">The sequence shown here is derived from an EMBL/GenBank/DDBJ whole genome shotgun (WGS) entry which is preliminary data.</text>
</comment>
<evidence type="ECO:0000259" key="2">
    <source>
        <dbReference type="PROSITE" id="PS50234"/>
    </source>
</evidence>
<evidence type="ECO:0000313" key="4">
    <source>
        <dbReference type="Proteomes" id="UP001331761"/>
    </source>
</evidence>
<gene>
    <name evidence="3" type="ORF">GCK32_005695</name>
</gene>
<dbReference type="GO" id="GO:0005891">
    <property type="term" value="C:voltage-gated calcium channel complex"/>
    <property type="evidence" value="ECO:0007669"/>
    <property type="project" value="TreeGrafter"/>
</dbReference>
<feature type="chain" id="PRO_5042959420" description="VWFA domain-containing protein" evidence="1">
    <location>
        <begin position="23"/>
        <end position="556"/>
    </location>
</feature>